<dbReference type="EMBL" id="OVEO01000011">
    <property type="protein sequence ID" value="SPQ99338.1"/>
    <property type="molecule type" value="Genomic_DNA"/>
</dbReference>
<geneLocation type="mitochondrion" evidence="4"/>
<reference evidence="4 5" key="1">
    <citation type="submission" date="2018-03" db="EMBL/GenBank/DDBJ databases">
        <authorList>
            <person name="Fogelqvist J."/>
        </authorList>
    </citation>
    <scope>NUCLEOTIDE SEQUENCE [LARGE SCALE GENOMIC DNA]</scope>
</reference>
<gene>
    <name evidence="4" type="ORF">PLBR_LOCUS6553</name>
</gene>
<keyword evidence="2" id="KW-0812">Transmembrane</keyword>
<feature type="region of interest" description="Disordered" evidence="1">
    <location>
        <begin position="1042"/>
        <end position="1095"/>
    </location>
</feature>
<dbReference type="AlphaFoldDB" id="A0A3P3YGN1"/>
<evidence type="ECO:0000256" key="1">
    <source>
        <dbReference type="SAM" id="MobiDB-lite"/>
    </source>
</evidence>
<keyword evidence="4" id="KW-0496">Mitochondrion</keyword>
<feature type="region of interest" description="Disordered" evidence="1">
    <location>
        <begin position="1138"/>
        <end position="1166"/>
    </location>
</feature>
<dbReference type="Gene3D" id="2.60.40.10">
    <property type="entry name" value="Immunoglobulins"/>
    <property type="match status" value="1"/>
</dbReference>
<dbReference type="Proteomes" id="UP000290189">
    <property type="component" value="Unassembled WGS sequence"/>
</dbReference>
<feature type="region of interest" description="Disordered" evidence="1">
    <location>
        <begin position="1183"/>
        <end position="1202"/>
    </location>
</feature>
<feature type="chain" id="PRO_5017929183" description="Ig-like domain-containing protein" evidence="3">
    <location>
        <begin position="30"/>
        <end position="1202"/>
    </location>
</feature>
<name>A0A3P3YGN1_PLABS</name>
<keyword evidence="2" id="KW-0472">Membrane</keyword>
<evidence type="ECO:0008006" key="6">
    <source>
        <dbReference type="Google" id="ProtNLM"/>
    </source>
</evidence>
<evidence type="ECO:0000256" key="2">
    <source>
        <dbReference type="SAM" id="Phobius"/>
    </source>
</evidence>
<feature type="compositionally biased region" description="Polar residues" evidence="1">
    <location>
        <begin position="1052"/>
        <end position="1072"/>
    </location>
</feature>
<keyword evidence="2" id="KW-1133">Transmembrane helix</keyword>
<organism evidence="4 5">
    <name type="scientific">Plasmodiophora brassicae</name>
    <name type="common">Clubroot disease agent</name>
    <dbReference type="NCBI Taxonomy" id="37360"/>
    <lineage>
        <taxon>Eukaryota</taxon>
        <taxon>Sar</taxon>
        <taxon>Rhizaria</taxon>
        <taxon>Endomyxa</taxon>
        <taxon>Phytomyxea</taxon>
        <taxon>Plasmodiophorida</taxon>
        <taxon>Plasmodiophoridae</taxon>
        <taxon>Plasmodiophora</taxon>
    </lineage>
</organism>
<feature type="signal peptide" evidence="3">
    <location>
        <begin position="1"/>
        <end position="29"/>
    </location>
</feature>
<keyword evidence="3" id="KW-0732">Signal</keyword>
<protein>
    <recommendedName>
        <fullName evidence="6">Ig-like domain-containing protein</fullName>
    </recommendedName>
</protein>
<dbReference type="InterPro" id="IPR013783">
    <property type="entry name" value="Ig-like_fold"/>
</dbReference>
<feature type="transmembrane region" description="Helical" evidence="2">
    <location>
        <begin position="958"/>
        <end position="978"/>
    </location>
</feature>
<dbReference type="PROSITE" id="PS51257">
    <property type="entry name" value="PROKAR_LIPOPROTEIN"/>
    <property type="match status" value="1"/>
</dbReference>
<accession>A0A3P3YGN1</accession>
<evidence type="ECO:0000256" key="3">
    <source>
        <dbReference type="SAM" id="SignalP"/>
    </source>
</evidence>
<proteinExistence type="predicted"/>
<evidence type="ECO:0000313" key="4">
    <source>
        <dbReference type="EMBL" id="SPQ99338.1"/>
    </source>
</evidence>
<sequence>MSVLEVRGPRQRWPSVVLAFAFLAACCSAQDPSSSHNLRPSTSNYAPDVFTAPSVEFLHDSSCLGYAVGRPAEAFAGNPVDGSLSNPYADSFSDFFAESPSITSPDLCSVGTVFSRSFTDTFSSADTSSNTLPDAVFYSGTDTLSNAFTDTISNAFADTSSNAVTDTIFYSDTDTFPNAFTVSLPGAVPNTLAYTPTDSISNAIPDSFARSAASNPFPTSSCSDSCASSTVFPGAESHVGRSTLITVSRSDLPSPVNTVWASSVFPGVDLDDTIARVVRVQADNLIVDVNGQVVGVLSASSTIAVHSTTIIQFADCDHGDFHNVNATSSFAPVALSTTIATGFPSGSPMVTLPPLLHVAPGTTSSLRLAMAAGPGSIPTLASSVSPGALITDLDATKVVVAVNIRAETVVTMRIVVCDAAGYQTTTPVVFTVVPAMANSTVDISNLLPARSLDLIGSTTPFVVDVARPNVTMFPVVPDASFQNTTTFVYRPASARSDVQFCLVADIAPITTRDLSCTTLMTIATDSQGQTLIRYTPESGALTWSADPGREFQVVVVGPNLAVLVVLGAADRDGSGRYQCGIPPGSSFVVVRDANTLVVFGHVVLPPAPPSTAATGAPVPATTTATVTQNGVSAALTGQPVIVVVGAPFIVTVNVRDGNGQIVADASGQVQCTLGNGQTSSGAMAGGIASVSMSPTSLGQMPLTCTLLSQTNVPPVVSSVTVVPLPGDPSLATTNVTMDPVVVVGQTATVTVQARTATGDVVTDPLITYAMQAVAVDGHAAIVDQLQTAACRASACFQWTPTMSVAYTVTIVTRPANLTIFVGHVQSVPGAVARDRTVVGGSATLPQAAAGATLFLVMQARDAYGNPVTQAQAKFVVSALDAHSSAQLAGPALWSQNATDADAIGVLKTVGAATAGYWRAVVNTPVSAGAVRVTVKLNGADIYNGDVSIGASSATIPAYVIWTALVVAVAGVAAALVALTRKRNAQLLEQVNPYIPAFVESPASFAIANQTGILITYSNPIALSTSDRSTLVTGESSFGTALSATKKTDGSRKTGQVSTSDARSSSERATQIGVSVAPVRSQETMPSSVGPIGNDSTMSSVSAAIPAADRVMTSSPPSMADARVGRSLAMDGNVVPKGKLVTPEEDDNTMAPLSPSYDSAYEHVQPLPPVRDGVHAVHRVSPPPSLVITLTTPDATTKDAPPR</sequence>
<evidence type="ECO:0000313" key="5">
    <source>
        <dbReference type="Proteomes" id="UP000290189"/>
    </source>
</evidence>